<evidence type="ECO:0008006" key="3">
    <source>
        <dbReference type="Google" id="ProtNLM"/>
    </source>
</evidence>
<dbReference type="GO" id="GO:0004573">
    <property type="term" value="F:Glc3Man9GlcNAc2 oligosaccharide glucosidase activity"/>
    <property type="evidence" value="ECO:0007669"/>
    <property type="project" value="InterPro"/>
</dbReference>
<keyword evidence="2" id="KW-1185">Reference proteome</keyword>
<dbReference type="Gene3D" id="1.50.10.10">
    <property type="match status" value="2"/>
</dbReference>
<dbReference type="PANTHER" id="PTHR10412">
    <property type="entry name" value="MANNOSYL-OLIGOSACCHARIDE GLUCOSIDASE"/>
    <property type="match status" value="1"/>
</dbReference>
<organism evidence="1 2">
    <name type="scientific">Gonapodya prolifera (strain JEL478)</name>
    <name type="common">Monoblepharis prolifera</name>
    <dbReference type="NCBI Taxonomy" id="1344416"/>
    <lineage>
        <taxon>Eukaryota</taxon>
        <taxon>Fungi</taxon>
        <taxon>Fungi incertae sedis</taxon>
        <taxon>Chytridiomycota</taxon>
        <taxon>Chytridiomycota incertae sedis</taxon>
        <taxon>Monoblepharidomycetes</taxon>
        <taxon>Monoblepharidales</taxon>
        <taxon>Gonapodyaceae</taxon>
        <taxon>Gonapodya</taxon>
    </lineage>
</organism>
<dbReference type="SUPFAM" id="SSF48208">
    <property type="entry name" value="Six-hairpin glycosidases"/>
    <property type="match status" value="1"/>
</dbReference>
<name>A0A139AT63_GONPJ</name>
<dbReference type="STRING" id="1344416.A0A139AT63"/>
<protein>
    <recommendedName>
        <fullName evidence="3">Glycosyl hydrolase family 63 C-terminal domain-containing protein</fullName>
    </recommendedName>
</protein>
<dbReference type="EMBL" id="KQ965737">
    <property type="protein sequence ID" value="KXS19926.1"/>
    <property type="molecule type" value="Genomic_DNA"/>
</dbReference>
<dbReference type="OMA" id="ERTKYWK"/>
<dbReference type="InterPro" id="IPR008928">
    <property type="entry name" value="6-hairpin_glycosidase_sf"/>
</dbReference>
<evidence type="ECO:0000313" key="2">
    <source>
        <dbReference type="Proteomes" id="UP000070544"/>
    </source>
</evidence>
<proteinExistence type="predicted"/>
<dbReference type="GO" id="GO:0009311">
    <property type="term" value="P:oligosaccharide metabolic process"/>
    <property type="evidence" value="ECO:0007669"/>
    <property type="project" value="InterPro"/>
</dbReference>
<dbReference type="InterPro" id="IPR004888">
    <property type="entry name" value="Glycoside_hydrolase_63"/>
</dbReference>
<evidence type="ECO:0000313" key="1">
    <source>
        <dbReference type="EMBL" id="KXS19926.1"/>
    </source>
</evidence>
<reference evidence="1 2" key="1">
    <citation type="journal article" date="2015" name="Genome Biol. Evol.">
        <title>Phylogenomic analyses indicate that early fungi evolved digesting cell walls of algal ancestors of land plants.</title>
        <authorList>
            <person name="Chang Y."/>
            <person name="Wang S."/>
            <person name="Sekimoto S."/>
            <person name="Aerts A.L."/>
            <person name="Choi C."/>
            <person name="Clum A."/>
            <person name="LaButti K.M."/>
            <person name="Lindquist E.A."/>
            <person name="Yee Ngan C."/>
            <person name="Ohm R.A."/>
            <person name="Salamov A.A."/>
            <person name="Grigoriev I.V."/>
            <person name="Spatafora J.W."/>
            <person name="Berbee M.L."/>
        </authorList>
    </citation>
    <scope>NUCLEOTIDE SEQUENCE [LARGE SCALE GENOMIC DNA]</scope>
    <source>
        <strain evidence="1 2">JEL478</strain>
    </source>
</reference>
<gene>
    <name evidence="1" type="ORF">M427DRAFT_433452</name>
</gene>
<accession>A0A139AT63</accession>
<dbReference type="PANTHER" id="PTHR10412:SF10">
    <property type="entry name" value="GLYCOSYL HYDROLASE FAMILY 63 C-TERMINAL DOMAIN-CONTAINING PROTEIN"/>
    <property type="match status" value="1"/>
</dbReference>
<dbReference type="InterPro" id="IPR012341">
    <property type="entry name" value="6hp_glycosidase-like_sf"/>
</dbReference>
<dbReference type="AlphaFoldDB" id="A0A139AT63"/>
<sequence length="928" mass="107864">MADTFERGPATAEERRLEEADAYNKHWRRWGPYLSDRQWGTVREDYTYNGDVWNSLTYEDAMMKAYRWGEDGIGGISDNHGKFNMAFSFWNEQDPFIKERLFGLAGPEGNHGEDVKEWYAYLDNTPTHSYMKMLYKYPKSRFPYEELREKNNLRNRSRQEREYELLDTGVFDDDEYFDILIEYCKADTDDILCQLTVSNRGATTSPIHVLPTLFFRNTWAWEGEKETEKDSKPFIILVPQHTAEYSTISLEDSGRSFLQYCHFAAHSNDTDSKPELLFTENETNNERLYGVPNATPFVKDGVNRRVVHKDEGVVNPANTGTKCAAWYKFIVPGHSEVQVKLRFTPASGRDTKGRGEGATDFFGRETFDDVFRLRKKEADAFYAQFQPSSLTDDLKNIQRQAWAGMLWSKQFYYFVVHHWLDGDPSQPTPPPDRKKPWARNFHWRHLHVDDVLSMPDKWEYPFFCAWDTAFHAIPLALIDPWFAKRQLDRLTREWYMHPSGQMPAYEWAFSDVNPPVHAWAAWRVYKMEHRDGNNVFEGGFLGLDNIAVFNRSEALPVDGRLRQADGTGWMAFFSLYMLAIALELAQTNAAYEDIASKFFEHFLYISDALTFSSGADGRINSLWDSFRDGRVVPLRVRSMVGLIPMFAVTVLEPELIEKLPGFQRRMNWFLDHWPFAARNVSFQNTVTGELSAHNRGKGYYKHRILLSLFDRERLEKVLSRVLDPAEFLSDRGIRSLSKFHKDHPYTWWTESGEAKTVSYLPGESDSGLFGGNSNWRGPVWLATIFLIIESLQRFHYFYGDNGFSVECPTGSGVRKNLNLVADDIMHRTIRLFCRDLDGRRPYHGTEPRSDKMNFDEHFKEHVHFFEYFDGDSGRGLGASHQTGWTGLIAKMILSAGLTCEVSGRCMMEMRPPHIQKRIEERRKKNQQP</sequence>
<dbReference type="Proteomes" id="UP000070544">
    <property type="component" value="Unassembled WGS sequence"/>
</dbReference>
<dbReference type="OrthoDB" id="14419at2759"/>